<reference evidence="1" key="1">
    <citation type="submission" date="2024-09" db="EMBL/GenBank/DDBJ databases">
        <title>Black Yeasts Isolated from many extreme environments.</title>
        <authorList>
            <person name="Coleine C."/>
            <person name="Stajich J.E."/>
            <person name="Selbmann L."/>
        </authorList>
    </citation>
    <scope>NUCLEOTIDE SEQUENCE</scope>
    <source>
        <strain evidence="1">CCFEE 5737</strain>
    </source>
</reference>
<sequence>MPLEPRYSIVSPFPYFAHRADIQKKALRTTLPKTKGLSADDAEKKKKDSNGDTKKDAKISEAPNDKKDGKGKNDGDKKDANGNNGGGKADGGEKKNPNGDWTEEQDKKLAELKIPNISWKDIAVELGKELWQCKNRWKEIEGKVAPAKTKVEEKKAKEKKDQEKDDKADKAKQQQQQQQQQQQKDGKNNKKGKKQEEQTQTQVQPQPQDDVNVVEDVDLAALGGLLEEDDNFSAEDLQ</sequence>
<evidence type="ECO:0000313" key="1">
    <source>
        <dbReference type="EMBL" id="KAK3066216.1"/>
    </source>
</evidence>
<proteinExistence type="predicted"/>
<feature type="non-terminal residue" evidence="1">
    <location>
        <position position="238"/>
    </location>
</feature>
<dbReference type="Proteomes" id="UP001186974">
    <property type="component" value="Unassembled WGS sequence"/>
</dbReference>
<organism evidence="1 2">
    <name type="scientific">Coniosporium uncinatum</name>
    <dbReference type="NCBI Taxonomy" id="93489"/>
    <lineage>
        <taxon>Eukaryota</taxon>
        <taxon>Fungi</taxon>
        <taxon>Dikarya</taxon>
        <taxon>Ascomycota</taxon>
        <taxon>Pezizomycotina</taxon>
        <taxon>Dothideomycetes</taxon>
        <taxon>Dothideomycetes incertae sedis</taxon>
        <taxon>Coniosporium</taxon>
    </lineage>
</organism>
<evidence type="ECO:0000313" key="2">
    <source>
        <dbReference type="Proteomes" id="UP001186974"/>
    </source>
</evidence>
<keyword evidence="2" id="KW-1185">Reference proteome</keyword>
<dbReference type="EMBL" id="JAWDJW010005949">
    <property type="protein sequence ID" value="KAK3066216.1"/>
    <property type="molecule type" value="Genomic_DNA"/>
</dbReference>
<comment type="caution">
    <text evidence="1">The sequence shown here is derived from an EMBL/GenBank/DDBJ whole genome shotgun (WGS) entry which is preliminary data.</text>
</comment>
<name>A0ACC3DEM8_9PEZI</name>
<protein>
    <submittedName>
        <fullName evidence="1">Uncharacterized protein</fullName>
    </submittedName>
</protein>
<gene>
    <name evidence="1" type="ORF">LTS18_001899</name>
</gene>
<accession>A0ACC3DEM8</accession>